<feature type="binding site" evidence="12">
    <location>
        <begin position="18"/>
        <end position="23"/>
    </location>
    <ligand>
        <name>GTP</name>
        <dbReference type="ChEBI" id="CHEBI:37565"/>
    </ligand>
</feature>
<dbReference type="GO" id="GO:0045727">
    <property type="term" value="P:positive regulation of translation"/>
    <property type="evidence" value="ECO:0007669"/>
    <property type="project" value="UniProtKB-UniRule"/>
</dbReference>
<dbReference type="SMART" id="SM00838">
    <property type="entry name" value="EFG_C"/>
    <property type="match status" value="1"/>
</dbReference>
<evidence type="ECO:0000256" key="9">
    <source>
        <dbReference type="ARBA" id="ARBA00057626"/>
    </source>
</evidence>
<dbReference type="InterPro" id="IPR038363">
    <property type="entry name" value="LepA_C_sf"/>
</dbReference>
<dbReference type="HAMAP" id="MF_00071">
    <property type="entry name" value="LepA"/>
    <property type="match status" value="1"/>
</dbReference>
<dbReference type="Pfam" id="PF00679">
    <property type="entry name" value="EFG_C"/>
    <property type="match status" value="1"/>
</dbReference>
<evidence type="ECO:0000256" key="4">
    <source>
        <dbReference type="ARBA" id="ARBA00022801"/>
    </source>
</evidence>
<dbReference type="Gene3D" id="3.40.50.300">
    <property type="entry name" value="P-loop containing nucleotide triphosphate hydrolases"/>
    <property type="match status" value="1"/>
</dbReference>
<evidence type="ECO:0000256" key="12">
    <source>
        <dbReference type="HAMAP-Rule" id="MF_00071"/>
    </source>
</evidence>
<evidence type="ECO:0000256" key="10">
    <source>
        <dbReference type="ARBA" id="ARBA00061052"/>
    </source>
</evidence>
<dbReference type="PANTHER" id="PTHR43512:SF4">
    <property type="entry name" value="TRANSLATION FACTOR GUF1 HOMOLOG, CHLOROPLASTIC"/>
    <property type="match status" value="1"/>
</dbReference>
<dbReference type="SUPFAM" id="SSF52540">
    <property type="entry name" value="P-loop containing nucleoside triphosphate hydrolases"/>
    <property type="match status" value="1"/>
</dbReference>
<dbReference type="GeneID" id="66870272"/>
<dbReference type="InterPro" id="IPR004161">
    <property type="entry name" value="EFTu-like_2"/>
</dbReference>
<keyword evidence="14" id="KW-1185">Reference proteome</keyword>
<name>A0A0L0QPN0_VIRPA</name>
<dbReference type="FunFam" id="3.30.70.240:FF:000007">
    <property type="entry name" value="Translation factor GUF1, mitochondrial"/>
    <property type="match status" value="1"/>
</dbReference>
<dbReference type="Gene3D" id="2.40.30.10">
    <property type="entry name" value="Translation factors"/>
    <property type="match status" value="1"/>
</dbReference>
<dbReference type="NCBIfam" id="TIGR01393">
    <property type="entry name" value="lepA"/>
    <property type="match status" value="1"/>
</dbReference>
<reference evidence="14" key="1">
    <citation type="submission" date="2015-07" db="EMBL/GenBank/DDBJ databases">
        <title>Fjat-10053 dsm26.</title>
        <authorList>
            <person name="Liu B."/>
            <person name="Wang J."/>
            <person name="Zhu Y."/>
            <person name="Liu G."/>
            <person name="Chen Q."/>
            <person name="Chen Z."/>
            <person name="Lan J."/>
            <person name="Che J."/>
            <person name="Ge C."/>
            <person name="Shi H."/>
            <person name="Pan Z."/>
            <person name="Liu X."/>
        </authorList>
    </citation>
    <scope>NUCLEOTIDE SEQUENCE [LARGE SCALE GENOMIC DNA]</scope>
    <source>
        <strain evidence="14">DSM 26</strain>
    </source>
</reference>
<keyword evidence="7 12" id="KW-0472">Membrane</keyword>
<keyword evidence="6 12" id="KW-0342">GTP-binding</keyword>
<evidence type="ECO:0000256" key="11">
    <source>
        <dbReference type="ARBA" id="ARBA00066744"/>
    </source>
</evidence>
<accession>A0A0L0QPN0</accession>
<dbReference type="CDD" id="cd01890">
    <property type="entry name" value="LepA"/>
    <property type="match status" value="1"/>
</dbReference>
<keyword evidence="5 12" id="KW-0648">Protein biosynthesis</keyword>
<dbReference type="Pfam" id="PF00009">
    <property type="entry name" value="GTP_EFTU"/>
    <property type="match status" value="1"/>
</dbReference>
<dbReference type="SUPFAM" id="SSF50447">
    <property type="entry name" value="Translation proteins"/>
    <property type="match status" value="1"/>
</dbReference>
<dbReference type="Proteomes" id="UP000036780">
    <property type="component" value="Unassembled WGS sequence"/>
</dbReference>
<evidence type="ECO:0000256" key="3">
    <source>
        <dbReference type="ARBA" id="ARBA00022741"/>
    </source>
</evidence>
<comment type="catalytic activity">
    <reaction evidence="8 12">
        <text>GTP + H2O = GDP + phosphate + H(+)</text>
        <dbReference type="Rhea" id="RHEA:19669"/>
        <dbReference type="ChEBI" id="CHEBI:15377"/>
        <dbReference type="ChEBI" id="CHEBI:15378"/>
        <dbReference type="ChEBI" id="CHEBI:37565"/>
        <dbReference type="ChEBI" id="CHEBI:43474"/>
        <dbReference type="ChEBI" id="CHEBI:58189"/>
        <dbReference type="EC" id="3.6.5.n1"/>
    </reaction>
</comment>
<dbReference type="InterPro" id="IPR000640">
    <property type="entry name" value="EFG_V-like"/>
</dbReference>
<protein>
    <recommendedName>
        <fullName evidence="11 12">Elongation factor 4</fullName>
        <shortName evidence="12">EF-4</shortName>
        <ecNumber evidence="11 12">3.6.5.n1</ecNumber>
    </recommendedName>
    <alternativeName>
        <fullName evidence="12">Ribosomal back-translocase LepA</fullName>
    </alternativeName>
</protein>
<evidence type="ECO:0000256" key="8">
    <source>
        <dbReference type="ARBA" id="ARBA00050293"/>
    </source>
</evidence>
<dbReference type="PROSITE" id="PS00301">
    <property type="entry name" value="G_TR_1"/>
    <property type="match status" value="1"/>
</dbReference>
<dbReference type="OrthoDB" id="9804431at2"/>
<proteinExistence type="inferred from homology"/>
<keyword evidence="4 12" id="KW-0378">Hydrolase</keyword>
<dbReference type="EC" id="3.6.5.n1" evidence="11 12"/>
<dbReference type="PATRIC" id="fig|1473.5.peg.2639"/>
<dbReference type="Gene3D" id="3.30.70.2570">
    <property type="entry name" value="Elongation factor 4, C-terminal domain"/>
    <property type="match status" value="1"/>
</dbReference>
<dbReference type="FunFam" id="2.40.30.10:FF:000015">
    <property type="entry name" value="Translation factor GUF1, mitochondrial"/>
    <property type="match status" value="1"/>
</dbReference>
<feature type="binding site" evidence="12">
    <location>
        <begin position="135"/>
        <end position="138"/>
    </location>
    <ligand>
        <name>GTP</name>
        <dbReference type="ChEBI" id="CHEBI:37565"/>
    </ligand>
</feature>
<dbReference type="EMBL" id="LGTO01000007">
    <property type="protein sequence ID" value="KNE20542.1"/>
    <property type="molecule type" value="Genomic_DNA"/>
</dbReference>
<evidence type="ECO:0000256" key="6">
    <source>
        <dbReference type="ARBA" id="ARBA00023134"/>
    </source>
</evidence>
<dbReference type="NCBIfam" id="TIGR00231">
    <property type="entry name" value="small_GTP"/>
    <property type="match status" value="1"/>
</dbReference>
<evidence type="ECO:0000313" key="13">
    <source>
        <dbReference type="EMBL" id="KNE20542.1"/>
    </source>
</evidence>
<dbReference type="PRINTS" id="PR00315">
    <property type="entry name" value="ELONGATNFCT"/>
</dbReference>
<gene>
    <name evidence="12" type="primary">lepA</name>
    <name evidence="13" type="ORF">AFK71_19490</name>
</gene>
<keyword evidence="13" id="KW-0251">Elongation factor</keyword>
<dbReference type="InterPro" id="IPR013842">
    <property type="entry name" value="LepA_CTD"/>
</dbReference>
<dbReference type="FunFam" id="3.40.50.300:FF:000078">
    <property type="entry name" value="Elongation factor 4"/>
    <property type="match status" value="1"/>
</dbReference>
<dbReference type="InterPro" id="IPR009000">
    <property type="entry name" value="Transl_B-barrel_sf"/>
</dbReference>
<dbReference type="InterPro" id="IPR000795">
    <property type="entry name" value="T_Tr_GTP-bd_dom"/>
</dbReference>
<keyword evidence="2 12" id="KW-1003">Cell membrane</keyword>
<dbReference type="CDD" id="cd03699">
    <property type="entry name" value="EF4_II"/>
    <property type="match status" value="1"/>
</dbReference>
<dbReference type="FunFam" id="3.30.70.2570:FF:000001">
    <property type="entry name" value="Translation factor GUF1, mitochondrial"/>
    <property type="match status" value="1"/>
</dbReference>
<evidence type="ECO:0000313" key="14">
    <source>
        <dbReference type="Proteomes" id="UP000036780"/>
    </source>
</evidence>
<dbReference type="Gene3D" id="3.30.70.870">
    <property type="entry name" value="Elongation Factor G (Translational Gtpase), domain 3"/>
    <property type="match status" value="1"/>
</dbReference>
<dbReference type="InterPro" id="IPR005225">
    <property type="entry name" value="Small_GTP-bd"/>
</dbReference>
<dbReference type="GO" id="GO:0003746">
    <property type="term" value="F:translation elongation factor activity"/>
    <property type="evidence" value="ECO:0007669"/>
    <property type="project" value="UniProtKB-UniRule"/>
</dbReference>
<dbReference type="GO" id="GO:0043022">
    <property type="term" value="F:ribosome binding"/>
    <property type="evidence" value="ECO:0007669"/>
    <property type="project" value="UniProtKB-UniRule"/>
</dbReference>
<evidence type="ECO:0000256" key="7">
    <source>
        <dbReference type="ARBA" id="ARBA00023136"/>
    </source>
</evidence>
<organism evidence="13 14">
    <name type="scientific">Virgibacillus pantothenticus</name>
    <dbReference type="NCBI Taxonomy" id="1473"/>
    <lineage>
        <taxon>Bacteria</taxon>
        <taxon>Bacillati</taxon>
        <taxon>Bacillota</taxon>
        <taxon>Bacilli</taxon>
        <taxon>Bacillales</taxon>
        <taxon>Bacillaceae</taxon>
        <taxon>Virgibacillus</taxon>
    </lineage>
</organism>
<dbReference type="InterPro" id="IPR031157">
    <property type="entry name" value="G_TR_CS"/>
</dbReference>
<evidence type="ECO:0000256" key="2">
    <source>
        <dbReference type="ARBA" id="ARBA00022475"/>
    </source>
</evidence>
<dbReference type="PROSITE" id="PS51722">
    <property type="entry name" value="G_TR_2"/>
    <property type="match status" value="1"/>
</dbReference>
<dbReference type="InterPro" id="IPR027417">
    <property type="entry name" value="P-loop_NTPase"/>
</dbReference>
<dbReference type="GO" id="GO:0003924">
    <property type="term" value="F:GTPase activity"/>
    <property type="evidence" value="ECO:0007669"/>
    <property type="project" value="UniProtKB-UniRule"/>
</dbReference>
<comment type="caution">
    <text evidence="13">The sequence shown here is derived from an EMBL/GenBank/DDBJ whole genome shotgun (WGS) entry which is preliminary data.</text>
</comment>
<evidence type="ECO:0000256" key="1">
    <source>
        <dbReference type="ARBA" id="ARBA00005454"/>
    </source>
</evidence>
<dbReference type="GO" id="GO:0005525">
    <property type="term" value="F:GTP binding"/>
    <property type="evidence" value="ECO:0007669"/>
    <property type="project" value="UniProtKB-UniRule"/>
</dbReference>
<dbReference type="Gene3D" id="3.30.70.240">
    <property type="match status" value="1"/>
</dbReference>
<dbReference type="Pfam" id="PF06421">
    <property type="entry name" value="LepA_C"/>
    <property type="match status" value="1"/>
</dbReference>
<sequence>MAEIQRNVRNFSIIAHIDHGKSTLADRILERTKAITERERKDQLLDAMDLERERGITIKLNAVQLNYRSNAGEDYLFHLIDTPGHVDFTYEVSRSLAACEGAILVVDAAQGIEAQTLANVYLALDNDLEIIPVINKIDLPSADPERVKQELEDVIGIDKDDVILASAKANIGIDEILERVIEAIPAPAGDPEEPLKALIFDSMYDPYRGVVAYVCIKEGSLKVGDKIKMMATGKEFEVNELGVFRPKPVTKDELIVGDVGYLTASIKNVGDSRVGDTITLVERPASEPLPGYKRLNPMVFCGLYPVDSKNYNDLREALERLELNDSSLQYEAETSQALGFGFRCGFLGLLHMEIIQERIEREFNINLITTAPSVIYEVEQTDGTTITIDNPSFMPDPQQIKEVREPYVKATIMVPNEYVGAVMEIAQKKRGQFIDMEYLDDIRVNVIYHIPLSEIVYDFFDQLKSQTKGYASFDYDLIGYRASKLVKMDILLNGDTIDALSFIVHRDFAYERGKHIVDKLKELIPRQQFEVPVQAAIGNKIIARSTIKAMRKNVLSKCYGGDISRKRKLLEKQKEGKKRMKMVGSVEVPQEAFMAVLEMDDD</sequence>
<dbReference type="CDD" id="cd03709">
    <property type="entry name" value="lepA_C"/>
    <property type="match status" value="1"/>
</dbReference>
<dbReference type="PANTHER" id="PTHR43512">
    <property type="entry name" value="TRANSLATION FACTOR GUF1-RELATED"/>
    <property type="match status" value="1"/>
</dbReference>
<dbReference type="GO" id="GO:0005886">
    <property type="term" value="C:plasma membrane"/>
    <property type="evidence" value="ECO:0007669"/>
    <property type="project" value="UniProtKB-SubCell"/>
</dbReference>
<dbReference type="InterPro" id="IPR035647">
    <property type="entry name" value="EFG_III/V"/>
</dbReference>
<dbReference type="SUPFAM" id="SSF54980">
    <property type="entry name" value="EF-G C-terminal domain-like"/>
    <property type="match status" value="2"/>
</dbReference>
<comment type="function">
    <text evidence="9 12">Required for accurate and efficient protein synthesis under certain stress conditions. May act as a fidelity factor of the translation reaction, by catalyzing a one-codon backward translocation of tRNAs on improperly translocated ribosomes. Back-translocation proceeds from a post-translocation (POST) complex to a pre-translocation (PRE) complex, thus giving elongation factor G a second chance to translocate the tRNAs correctly. Binds to ribosomes in a GTP-dependent manner.</text>
</comment>
<keyword evidence="3 12" id="KW-0547">Nucleotide-binding</keyword>
<comment type="subcellular location">
    <subcellularLocation>
        <location evidence="12">Cell membrane</location>
        <topology evidence="12">Peripheral membrane protein</topology>
        <orientation evidence="12">Cytoplasmic side</orientation>
    </subcellularLocation>
</comment>
<dbReference type="InterPro" id="IPR006297">
    <property type="entry name" value="EF-4"/>
</dbReference>
<dbReference type="CDD" id="cd16260">
    <property type="entry name" value="EF4_III"/>
    <property type="match status" value="1"/>
</dbReference>
<evidence type="ECO:0000256" key="5">
    <source>
        <dbReference type="ARBA" id="ARBA00022917"/>
    </source>
</evidence>
<comment type="similarity">
    <text evidence="10">Belongs to the GTP-binding elongation factor family. LepA subfamily.</text>
</comment>
<dbReference type="RefSeq" id="WP_050353119.1">
    <property type="nucleotide sequence ID" value="NZ_BOSN01000001.1"/>
</dbReference>
<comment type="similarity">
    <text evidence="1 12">Belongs to the TRAFAC class translation factor GTPase superfamily. Classic translation factor GTPase family. LepA subfamily.</text>
</comment>
<dbReference type="Pfam" id="PF03144">
    <property type="entry name" value="GTP_EFTU_D2"/>
    <property type="match status" value="1"/>
</dbReference>
<dbReference type="FunFam" id="3.30.70.870:FF:000004">
    <property type="entry name" value="Translation factor GUF1, mitochondrial"/>
    <property type="match status" value="1"/>
</dbReference>
<dbReference type="AlphaFoldDB" id="A0A0L0QPN0"/>
<dbReference type="InterPro" id="IPR035654">
    <property type="entry name" value="LepA_IV"/>
</dbReference>